<dbReference type="EMBL" id="CAJNBJ010000016">
    <property type="protein sequence ID" value="CAE6756520.1"/>
    <property type="molecule type" value="Genomic_DNA"/>
</dbReference>
<feature type="transmembrane region" description="Helical" evidence="2">
    <location>
        <begin position="92"/>
        <end position="111"/>
    </location>
</feature>
<evidence type="ECO:0000313" key="5">
    <source>
        <dbReference type="Proteomes" id="UP000675880"/>
    </source>
</evidence>
<feature type="domain" description="DUF4396" evidence="3">
    <location>
        <begin position="58"/>
        <end position="187"/>
    </location>
</feature>
<dbReference type="RefSeq" id="WP_213042594.1">
    <property type="nucleotide sequence ID" value="NZ_CAJNBJ010000016.1"/>
</dbReference>
<protein>
    <recommendedName>
        <fullName evidence="3">DUF4396 domain-containing protein</fullName>
    </recommendedName>
</protein>
<name>A0ABM8RJR6_9BACT</name>
<keyword evidence="2" id="KW-1133">Transmembrane helix</keyword>
<dbReference type="Proteomes" id="UP000675880">
    <property type="component" value="Unassembled WGS sequence"/>
</dbReference>
<evidence type="ECO:0000313" key="4">
    <source>
        <dbReference type="EMBL" id="CAE6756520.1"/>
    </source>
</evidence>
<feature type="transmembrane region" description="Helical" evidence="2">
    <location>
        <begin position="159"/>
        <end position="178"/>
    </location>
</feature>
<proteinExistence type="predicted"/>
<accession>A0ABM8RJR6</accession>
<keyword evidence="5" id="KW-1185">Reference proteome</keyword>
<dbReference type="Pfam" id="PF14342">
    <property type="entry name" value="DUF4396"/>
    <property type="match status" value="1"/>
</dbReference>
<feature type="region of interest" description="Disordered" evidence="1">
    <location>
        <begin position="1"/>
        <end position="49"/>
    </location>
</feature>
<evidence type="ECO:0000256" key="1">
    <source>
        <dbReference type="SAM" id="MobiDB-lite"/>
    </source>
</evidence>
<comment type="caution">
    <text evidence="4">The sequence shown here is derived from an EMBL/GenBank/DDBJ whole genome shotgun (WGS) entry which is preliminary data.</text>
</comment>
<feature type="transmembrane region" description="Helical" evidence="2">
    <location>
        <begin position="118"/>
        <end position="139"/>
    </location>
</feature>
<keyword evidence="2" id="KW-0812">Transmembrane</keyword>
<keyword evidence="2" id="KW-0472">Membrane</keyword>
<evidence type="ECO:0000259" key="3">
    <source>
        <dbReference type="Pfam" id="PF14342"/>
    </source>
</evidence>
<gene>
    <name evidence="4" type="ORF">NSPZN2_30430</name>
</gene>
<feature type="transmembrane region" description="Helical" evidence="2">
    <location>
        <begin position="64"/>
        <end position="86"/>
    </location>
</feature>
<reference evidence="4 5" key="1">
    <citation type="submission" date="2021-02" db="EMBL/GenBank/DDBJ databases">
        <authorList>
            <person name="Han P."/>
        </authorList>
    </citation>
    <scope>NUCLEOTIDE SEQUENCE [LARGE SCALE GENOMIC DNA]</scope>
    <source>
        <strain evidence="4">Candidatus Nitrospira sp. ZN2</strain>
    </source>
</reference>
<organism evidence="4 5">
    <name type="scientific">Nitrospira defluvii</name>
    <dbReference type="NCBI Taxonomy" id="330214"/>
    <lineage>
        <taxon>Bacteria</taxon>
        <taxon>Pseudomonadati</taxon>
        <taxon>Nitrospirota</taxon>
        <taxon>Nitrospiria</taxon>
        <taxon>Nitrospirales</taxon>
        <taxon>Nitrospiraceae</taxon>
        <taxon>Nitrospira</taxon>
    </lineage>
</organism>
<feature type="compositionally biased region" description="Polar residues" evidence="1">
    <location>
        <begin position="1"/>
        <end position="21"/>
    </location>
</feature>
<sequence length="198" mass="21099">MLHSHSAGTTLSLHRGTAQQHSCEEAHGEVQGIQHRHHPHHEQGPRVQEHDAVSLNHTALMATLHCLTGCTIGEVAGMVLGTVLGWGNWPTVALAVALAFTFGYAMTLYPLRRAGMAWGTAIGLALASDTLSMTTMELVDNAIMLVIPGAMEAGLPDPLFWGSLTLSLILAGAAAFPVNRWLIARGRGHALVHGHHCH</sequence>
<evidence type="ECO:0000256" key="2">
    <source>
        <dbReference type="SAM" id="Phobius"/>
    </source>
</evidence>
<dbReference type="InterPro" id="IPR025509">
    <property type="entry name" value="DUF4396"/>
</dbReference>